<dbReference type="Pfam" id="PF25967">
    <property type="entry name" value="RND-MFP_C"/>
    <property type="match status" value="1"/>
</dbReference>
<dbReference type="AlphaFoldDB" id="A0A2D2CZL2"/>
<dbReference type="Gene3D" id="2.40.420.20">
    <property type="match status" value="1"/>
</dbReference>
<evidence type="ECO:0000256" key="2">
    <source>
        <dbReference type="SAM" id="SignalP"/>
    </source>
</evidence>
<evidence type="ECO:0000313" key="5">
    <source>
        <dbReference type="Proteomes" id="UP000230709"/>
    </source>
</evidence>
<keyword evidence="2" id="KW-0732">Signal</keyword>
<feature type="region of interest" description="Disordered" evidence="1">
    <location>
        <begin position="1"/>
        <end position="20"/>
    </location>
</feature>
<organism evidence="4 5">
    <name type="scientific">Methylosinus trichosporium (strain ATCC 35070 / NCIMB 11131 / UNIQEM 75 / OB3b)</name>
    <dbReference type="NCBI Taxonomy" id="595536"/>
    <lineage>
        <taxon>Bacteria</taxon>
        <taxon>Pseudomonadati</taxon>
        <taxon>Pseudomonadota</taxon>
        <taxon>Alphaproteobacteria</taxon>
        <taxon>Hyphomicrobiales</taxon>
        <taxon>Methylocystaceae</taxon>
        <taxon>Methylosinus</taxon>
    </lineage>
</organism>
<evidence type="ECO:0000313" key="4">
    <source>
        <dbReference type="EMBL" id="ATQ68198.1"/>
    </source>
</evidence>
<feature type="domain" description="Multidrug resistance protein MdtA-like C-terminal permuted SH3" evidence="3">
    <location>
        <begin position="248"/>
        <end position="293"/>
    </location>
</feature>
<evidence type="ECO:0000259" key="3">
    <source>
        <dbReference type="Pfam" id="PF25967"/>
    </source>
</evidence>
<dbReference type="PANTHER" id="PTHR30469:SF38">
    <property type="entry name" value="HLYD FAMILY SECRETION PROTEIN"/>
    <property type="match status" value="1"/>
</dbReference>
<gene>
    <name evidence="4" type="ORF">CQW49_10175</name>
</gene>
<dbReference type="Gene3D" id="2.40.30.170">
    <property type="match status" value="1"/>
</dbReference>
<dbReference type="PANTHER" id="PTHR30469">
    <property type="entry name" value="MULTIDRUG RESISTANCE PROTEIN MDTA"/>
    <property type="match status" value="1"/>
</dbReference>
<protein>
    <submittedName>
        <fullName evidence="4">Efflux transporter periplasmic adaptor subunit</fullName>
    </submittedName>
</protein>
<feature type="signal peptide" evidence="2">
    <location>
        <begin position="1"/>
        <end position="43"/>
    </location>
</feature>
<dbReference type="EMBL" id="CP023737">
    <property type="protein sequence ID" value="ATQ68198.1"/>
    <property type="molecule type" value="Genomic_DNA"/>
</dbReference>
<evidence type="ECO:0000256" key="1">
    <source>
        <dbReference type="SAM" id="MobiDB-lite"/>
    </source>
</evidence>
<dbReference type="InterPro" id="IPR058627">
    <property type="entry name" value="MdtA-like_C"/>
</dbReference>
<sequence length="329" mass="34028">MTVTQQHRAATRGGASRAPRTIGRARLPLSLLALLTAATAAPAADKTEPPPGALSVSVKRAREMCFKDQVEVTGTISARREVEVGPSREGYVVSQVLVEPLETVSAGQALAELSPAEGAGGGGAVSLRSPVAGVVSRNAAVVGMPASPRQGGLFRIVANGEMDLRAEAPIDDLKKLSVGQKVVVTPLGSPAAPAKVQFIAPSVDPASQLGRVKIAIEPGRSLQTGVFARGVILVAERCGTGVPYSSIMYPPDGTIVHVVVDNRVVARRVEVGLLAGSDVEIRSGVTADDLVVIRSGPFLRDGDLVAPIRVEEAPGAEAARDRVSRGETR</sequence>
<name>A0A2D2CZL2_METT3</name>
<dbReference type="GO" id="GO:1990281">
    <property type="term" value="C:efflux pump complex"/>
    <property type="evidence" value="ECO:0007669"/>
    <property type="project" value="TreeGrafter"/>
</dbReference>
<dbReference type="GO" id="GO:0015562">
    <property type="term" value="F:efflux transmembrane transporter activity"/>
    <property type="evidence" value="ECO:0007669"/>
    <property type="project" value="TreeGrafter"/>
</dbReference>
<dbReference type="STRING" id="595536.GCA_000178815_03129"/>
<feature type="chain" id="PRO_5013938001" evidence="2">
    <location>
        <begin position="44"/>
        <end position="329"/>
    </location>
</feature>
<accession>A0A2D2CZL2</accession>
<reference evidence="5" key="1">
    <citation type="submission" date="2017-10" db="EMBL/GenBank/DDBJ databases">
        <title>Completed PacBio SMRT sequence of Methylosinus trichosporium OB3b reveals presence of a third large plasmid.</title>
        <authorList>
            <person name="Charles T.C."/>
            <person name="Lynch M.D.J."/>
            <person name="Heil J.R."/>
            <person name="Cheng J."/>
        </authorList>
    </citation>
    <scope>NUCLEOTIDE SEQUENCE [LARGE SCALE GENOMIC DNA]</scope>
    <source>
        <strain evidence="5">OB3b</strain>
    </source>
</reference>
<keyword evidence="5" id="KW-1185">Reference proteome</keyword>
<dbReference type="KEGG" id="mtw:CQW49_10175"/>
<dbReference type="Proteomes" id="UP000230709">
    <property type="component" value="Chromosome"/>
</dbReference>
<proteinExistence type="predicted"/>